<dbReference type="Proteomes" id="UP000324896">
    <property type="component" value="Unassembled WGS sequence"/>
</dbReference>
<dbReference type="PROSITE" id="PS50887">
    <property type="entry name" value="GGDEF"/>
    <property type="match status" value="1"/>
</dbReference>
<feature type="domain" description="GGDEF" evidence="9">
    <location>
        <begin position="321"/>
        <end position="450"/>
    </location>
</feature>
<evidence type="ECO:0000256" key="6">
    <source>
        <dbReference type="SAM" id="Phobius"/>
    </source>
</evidence>
<evidence type="ECO:0000313" key="10">
    <source>
        <dbReference type="EMBL" id="PXV66689.1"/>
    </source>
</evidence>
<evidence type="ECO:0000313" key="13">
    <source>
        <dbReference type="Proteomes" id="UP000324896"/>
    </source>
</evidence>
<keyword evidence="4 6" id="KW-1133">Transmembrane helix</keyword>
<dbReference type="InterPro" id="IPR000160">
    <property type="entry name" value="GGDEF_dom"/>
</dbReference>
<keyword evidence="3 6" id="KW-0812">Transmembrane</keyword>
<evidence type="ECO:0000313" key="12">
    <source>
        <dbReference type="Proteomes" id="UP000247389"/>
    </source>
</evidence>
<feature type="transmembrane region" description="Helical" evidence="6">
    <location>
        <begin position="217"/>
        <end position="238"/>
    </location>
</feature>
<accession>A0A1G6KE01</accession>
<keyword evidence="2" id="KW-1003">Cell membrane</keyword>
<dbReference type="AlphaFoldDB" id="A0A1G6KE01"/>
<dbReference type="STRING" id="54121.SAMN04515653_11168"/>
<comment type="subcellular location">
    <subcellularLocation>
        <location evidence="1">Cell membrane</location>
        <topology evidence="1">Multi-pass membrane protein</topology>
    </subcellularLocation>
</comment>
<evidence type="ECO:0000259" key="7">
    <source>
        <dbReference type="PROSITE" id="PS50883"/>
    </source>
</evidence>
<evidence type="ECO:0000256" key="2">
    <source>
        <dbReference type="ARBA" id="ARBA00022475"/>
    </source>
</evidence>
<evidence type="ECO:0000259" key="8">
    <source>
        <dbReference type="PROSITE" id="PS50885"/>
    </source>
</evidence>
<dbReference type="SMART" id="SM00267">
    <property type="entry name" value="GGDEF"/>
    <property type="match status" value="1"/>
</dbReference>
<dbReference type="InterPro" id="IPR001633">
    <property type="entry name" value="EAL_dom"/>
</dbReference>
<dbReference type="EMBL" id="QICM01000010">
    <property type="protein sequence ID" value="PXV66689.1"/>
    <property type="molecule type" value="Genomic_DNA"/>
</dbReference>
<dbReference type="InterPro" id="IPR003660">
    <property type="entry name" value="HAMP_dom"/>
</dbReference>
<dbReference type="Pfam" id="PF00990">
    <property type="entry name" value="GGDEF"/>
    <property type="match status" value="1"/>
</dbReference>
<dbReference type="SMART" id="SM01049">
    <property type="entry name" value="Cache_2"/>
    <property type="match status" value="1"/>
</dbReference>
<dbReference type="InterPro" id="IPR035919">
    <property type="entry name" value="EAL_sf"/>
</dbReference>
<dbReference type="PANTHER" id="PTHR33121">
    <property type="entry name" value="CYCLIC DI-GMP PHOSPHODIESTERASE PDEF"/>
    <property type="match status" value="1"/>
</dbReference>
<dbReference type="SUPFAM" id="SSF158472">
    <property type="entry name" value="HAMP domain-like"/>
    <property type="match status" value="1"/>
</dbReference>
<dbReference type="GO" id="GO:0071111">
    <property type="term" value="F:cyclic-guanylate-specific phosphodiesterase activity"/>
    <property type="evidence" value="ECO:0007669"/>
    <property type="project" value="InterPro"/>
</dbReference>
<dbReference type="InterPro" id="IPR004010">
    <property type="entry name" value="Double_Cache_2"/>
</dbReference>
<organism evidence="11 13">
    <name type="scientific">Halanaerobium congolense</name>
    <dbReference type="NCBI Taxonomy" id="54121"/>
    <lineage>
        <taxon>Bacteria</taxon>
        <taxon>Bacillati</taxon>
        <taxon>Bacillota</taxon>
        <taxon>Clostridia</taxon>
        <taxon>Halanaerobiales</taxon>
        <taxon>Halanaerobiaceae</taxon>
        <taxon>Halanaerobium</taxon>
    </lineage>
</organism>
<evidence type="ECO:0000313" key="11">
    <source>
        <dbReference type="EMBL" id="SDC29061.1"/>
    </source>
</evidence>
<dbReference type="OrthoDB" id="9762141at2"/>
<feature type="transmembrane region" description="Helical" evidence="6">
    <location>
        <begin position="12"/>
        <end position="36"/>
    </location>
</feature>
<feature type="domain" description="HAMP" evidence="8">
    <location>
        <begin position="240"/>
        <end position="292"/>
    </location>
</feature>
<dbReference type="PROSITE" id="PS50883">
    <property type="entry name" value="EAL"/>
    <property type="match status" value="1"/>
</dbReference>
<dbReference type="CDD" id="cd01949">
    <property type="entry name" value="GGDEF"/>
    <property type="match status" value="1"/>
</dbReference>
<evidence type="ECO:0000256" key="1">
    <source>
        <dbReference type="ARBA" id="ARBA00004651"/>
    </source>
</evidence>
<reference evidence="10 12" key="2">
    <citation type="submission" date="2018-04" db="EMBL/GenBank/DDBJ databases">
        <title>Subsurface microbial communities from deep shales in Ohio and West Virginia, USA.</title>
        <authorList>
            <person name="Wrighton K."/>
        </authorList>
    </citation>
    <scope>NUCLEOTIDE SEQUENCE [LARGE SCALE GENOMIC DNA]</scope>
    <source>
        <strain evidence="10 12">MSL28</strain>
    </source>
</reference>
<dbReference type="Gene3D" id="3.30.70.270">
    <property type="match status" value="1"/>
</dbReference>
<dbReference type="RefSeq" id="WP_073160611.1">
    <property type="nucleotide sequence ID" value="NZ_FMYT01000004.1"/>
</dbReference>
<dbReference type="Gene3D" id="3.20.20.450">
    <property type="entry name" value="EAL domain"/>
    <property type="match status" value="1"/>
</dbReference>
<dbReference type="InterPro" id="IPR050706">
    <property type="entry name" value="Cyclic-di-GMP_PDE-like"/>
</dbReference>
<evidence type="ECO:0000256" key="5">
    <source>
        <dbReference type="ARBA" id="ARBA00023136"/>
    </source>
</evidence>
<evidence type="ECO:0000259" key="9">
    <source>
        <dbReference type="PROSITE" id="PS50887"/>
    </source>
</evidence>
<dbReference type="Gene3D" id="6.10.340.10">
    <property type="match status" value="1"/>
</dbReference>
<dbReference type="Pfam" id="PF00672">
    <property type="entry name" value="HAMP"/>
    <property type="match status" value="1"/>
</dbReference>
<sequence>MKLFKNLSIKNKIMLGIGLTFILSMFFLLGIVIYQFNDLSAENQSLIEKELLERKYDKYQTLVEKRAEILSKSYHLYLEEKAAEDKSVTESEIRNTISELNQSQTVSDMYYFIYDLEGETISLPPTPELEGTNRKNLEVEGRKLLKEMITVIKKNGGGRISYPYMNPITNEVETKYGYVKKIEGTEMFVGAGGYQSSYYNIVDQLLTEIYEIRNKTIYLLLISFIVIMVVIFLIIYDISRYINLNFKRLLSSFKRVEKGQLNYRLDIKSQDEFGSLAAGFNQMIGRIKKLTYNDPLTGLPNLNFLESQLVETLQKNEIKAENIYLFTLITENLTLVNSNYGYQKGNKILQELFQRLNKSLSEDTTIARKNDEFIFYFKSTKTKEEIKEYSESILKVLLKPYDIKNNLVYLNLKLGIAVNEKHCNCSELIRKSRLALHFVNQKNNIKFFDQSMLGKLSGKLNLESKLRKAISNRDFKLHYHPQLECKTNKVVGVEALIRCNKFKEINISPEEFISIAEETGMILELGQWILDTALKQLKIWQNKGYDNLFVSVNIAPEQFQQDKFVSKIKDLLTKHQIEAKYLELEITERTVIKDVDYTVRILNELKKLGVLISIDDFGTGYSSLEYLNRFAIDKLKIDKSFVHSNMNLNIVKTIIVMGKNLDLEVVAEGVENQSELDFLIKNNCDYFQGYYFSKPKNASEVEKYFGKDNLN</sequence>
<dbReference type="Pfam" id="PF08269">
    <property type="entry name" value="dCache_2"/>
    <property type="match status" value="1"/>
</dbReference>
<dbReference type="SMART" id="SM00052">
    <property type="entry name" value="EAL"/>
    <property type="match status" value="1"/>
</dbReference>
<dbReference type="PROSITE" id="PS50885">
    <property type="entry name" value="HAMP"/>
    <property type="match status" value="1"/>
</dbReference>
<evidence type="ECO:0000256" key="4">
    <source>
        <dbReference type="ARBA" id="ARBA00022989"/>
    </source>
</evidence>
<dbReference type="Pfam" id="PF00563">
    <property type="entry name" value="EAL"/>
    <property type="match status" value="1"/>
</dbReference>
<gene>
    <name evidence="10" type="ORF">C8C78_11024</name>
    <name evidence="11" type="ORF">SAMN04488597_10480</name>
</gene>
<dbReference type="InterPro" id="IPR043128">
    <property type="entry name" value="Rev_trsase/Diguanyl_cyclase"/>
</dbReference>
<dbReference type="GO" id="GO:0005886">
    <property type="term" value="C:plasma membrane"/>
    <property type="evidence" value="ECO:0007669"/>
    <property type="project" value="UniProtKB-SubCell"/>
</dbReference>
<reference evidence="11 13" key="1">
    <citation type="submission" date="2016-10" db="EMBL/GenBank/DDBJ databases">
        <authorList>
            <person name="Varghese N."/>
            <person name="Submissions S."/>
        </authorList>
    </citation>
    <scope>NUCLEOTIDE SEQUENCE [LARGE SCALE GENOMIC DNA]</scope>
    <source>
        <strain evidence="11 13">WG10</strain>
    </source>
</reference>
<name>A0A1G6KE01_9FIRM</name>
<dbReference type="SMART" id="SM00304">
    <property type="entry name" value="HAMP"/>
    <property type="match status" value="1"/>
</dbReference>
<dbReference type="NCBIfam" id="TIGR00254">
    <property type="entry name" value="GGDEF"/>
    <property type="match status" value="1"/>
</dbReference>
<dbReference type="InterPro" id="IPR029787">
    <property type="entry name" value="Nucleotide_cyclase"/>
</dbReference>
<dbReference type="CDD" id="cd01948">
    <property type="entry name" value="EAL"/>
    <property type="match status" value="1"/>
</dbReference>
<dbReference type="GO" id="GO:0007165">
    <property type="term" value="P:signal transduction"/>
    <property type="evidence" value="ECO:0007669"/>
    <property type="project" value="InterPro"/>
</dbReference>
<dbReference type="Gene3D" id="3.30.450.20">
    <property type="entry name" value="PAS domain"/>
    <property type="match status" value="1"/>
</dbReference>
<dbReference type="PANTHER" id="PTHR33121:SF70">
    <property type="entry name" value="SIGNALING PROTEIN YKOW"/>
    <property type="match status" value="1"/>
</dbReference>
<protein>
    <submittedName>
        <fullName evidence="11">Diguanylate cyclase (GGDEF) domain-containing protein</fullName>
    </submittedName>
    <submittedName>
        <fullName evidence="10">Diguanylate cyclase (GGDEF)-like protein</fullName>
    </submittedName>
</protein>
<evidence type="ECO:0000256" key="3">
    <source>
        <dbReference type="ARBA" id="ARBA00022692"/>
    </source>
</evidence>
<dbReference type="CDD" id="cd06225">
    <property type="entry name" value="HAMP"/>
    <property type="match status" value="1"/>
</dbReference>
<keyword evidence="5 6" id="KW-0472">Membrane</keyword>
<dbReference type="EMBL" id="FMYT01000004">
    <property type="protein sequence ID" value="SDC29061.1"/>
    <property type="molecule type" value="Genomic_DNA"/>
</dbReference>
<proteinExistence type="predicted"/>
<feature type="domain" description="EAL" evidence="7">
    <location>
        <begin position="459"/>
        <end position="709"/>
    </location>
</feature>
<dbReference type="InterPro" id="IPR033480">
    <property type="entry name" value="sCache_2"/>
</dbReference>
<dbReference type="SUPFAM" id="SSF141868">
    <property type="entry name" value="EAL domain-like"/>
    <property type="match status" value="1"/>
</dbReference>
<dbReference type="Proteomes" id="UP000247389">
    <property type="component" value="Unassembled WGS sequence"/>
</dbReference>
<dbReference type="SUPFAM" id="SSF55073">
    <property type="entry name" value="Nucleotide cyclase"/>
    <property type="match status" value="1"/>
</dbReference>